<feature type="domain" description="Tyr recombinase" evidence="5">
    <location>
        <begin position="121"/>
        <end position="337"/>
    </location>
</feature>
<evidence type="ECO:0000256" key="3">
    <source>
        <dbReference type="ARBA" id="ARBA00023172"/>
    </source>
</evidence>
<keyword evidence="1" id="KW-0229">DNA integration</keyword>
<evidence type="ECO:0000259" key="6">
    <source>
        <dbReference type="PROSITE" id="PS51900"/>
    </source>
</evidence>
<sequence length="343" mass="39426">MSDDLDPITPEAGLSYYLDARRYDVRPTTLQSHRARLQSFIDWLDSQGIHNMNDVDLRTVHAYQVYKREDNGENEPCNAVTMQGQISTLRRFLDHLSDIDAVPESLSERIRLPKIEPGEDVDEEFLDSGRAKAILEYMNRFEYATPHHVAILLFWRTSARRGDLHALDLKDFDKDENALSFVHRPETETRLKNGYKGERDVSIQPDVARVIEDYIRANRHSVQDDHGRFPLFTTTLGRASLGTIQQWAYRWTRPCVIGEGCPHDRDPSTCENTDISQASGCPSSMGPHAIRKGSITAFRDAGTPREVVSERGDVSEEVLEKHYDKANARDRMRRRREFIPEEI</sequence>
<dbReference type="InterPro" id="IPR044068">
    <property type="entry name" value="CB"/>
</dbReference>
<dbReference type="RefSeq" id="WP_058566779.1">
    <property type="nucleotide sequence ID" value="NZ_LOPW02000010.1"/>
</dbReference>
<keyword evidence="8" id="KW-1185">Reference proteome</keyword>
<dbReference type="PANTHER" id="PTHR30349:SF41">
    <property type="entry name" value="INTEGRASE_RECOMBINASE PROTEIN MJ0367-RELATED"/>
    <property type="match status" value="1"/>
</dbReference>
<dbReference type="InterPro" id="IPR050090">
    <property type="entry name" value="Tyrosine_recombinase_XerCD"/>
</dbReference>
<accession>A0A2P4NRG4</accession>
<dbReference type="EMBL" id="LOPW02000010">
    <property type="protein sequence ID" value="POG55736.1"/>
    <property type="molecule type" value="Genomic_DNA"/>
</dbReference>
<feature type="domain" description="Core-binding (CB)" evidence="6">
    <location>
        <begin position="8"/>
        <end position="97"/>
    </location>
</feature>
<dbReference type="OrthoDB" id="198497at2157"/>
<proteinExistence type="predicted"/>
<dbReference type="AlphaFoldDB" id="A0A2P4NRG4"/>
<dbReference type="InterPro" id="IPR011010">
    <property type="entry name" value="DNA_brk_join_enz"/>
</dbReference>
<dbReference type="GO" id="GO:0015074">
    <property type="term" value="P:DNA integration"/>
    <property type="evidence" value="ECO:0007669"/>
    <property type="project" value="UniProtKB-KW"/>
</dbReference>
<evidence type="ECO:0000313" key="8">
    <source>
        <dbReference type="Proteomes" id="UP000053621"/>
    </source>
</evidence>
<gene>
    <name evidence="7" type="ORF">AUR65_010120</name>
</gene>
<keyword evidence="2 4" id="KW-0238">DNA-binding</keyword>
<dbReference type="GO" id="GO:0003677">
    <property type="term" value="F:DNA binding"/>
    <property type="evidence" value="ECO:0007669"/>
    <property type="project" value="UniProtKB-UniRule"/>
</dbReference>
<evidence type="ECO:0000313" key="7">
    <source>
        <dbReference type="EMBL" id="POG55736.1"/>
    </source>
</evidence>
<dbReference type="Gene3D" id="1.10.443.10">
    <property type="entry name" value="Intergrase catalytic core"/>
    <property type="match status" value="1"/>
</dbReference>
<protein>
    <submittedName>
        <fullName evidence="7">Integrase</fullName>
    </submittedName>
</protein>
<dbReference type="PROSITE" id="PS51900">
    <property type="entry name" value="CB"/>
    <property type="match status" value="1"/>
</dbReference>
<dbReference type="PROSITE" id="PS51898">
    <property type="entry name" value="TYR_RECOMBINASE"/>
    <property type="match status" value="1"/>
</dbReference>
<dbReference type="InterPro" id="IPR004107">
    <property type="entry name" value="Integrase_SAM-like_N"/>
</dbReference>
<comment type="caution">
    <text evidence="7">The sequence shown here is derived from an EMBL/GenBank/DDBJ whole genome shotgun (WGS) entry which is preliminary data.</text>
</comment>
<dbReference type="Proteomes" id="UP000053621">
    <property type="component" value="Unassembled WGS sequence"/>
</dbReference>
<reference evidence="7" key="1">
    <citation type="submission" date="2017-08" db="EMBL/GenBank/DDBJ databases">
        <title>Haloferax marisrubri sp. nov., isolated from the Discovery deep brine-seawater interface in the Red Sea.</title>
        <authorList>
            <person name="Zhang G."/>
            <person name="Stingl U."/>
        </authorList>
    </citation>
    <scope>NUCLEOTIDE SEQUENCE [LARGE SCALE GENOMIC DNA]</scope>
    <source>
        <strain evidence="7">SB3</strain>
    </source>
</reference>
<evidence type="ECO:0000256" key="1">
    <source>
        <dbReference type="ARBA" id="ARBA00022908"/>
    </source>
</evidence>
<organism evidence="7 8">
    <name type="scientific">Haloferax marisrubri</name>
    <dbReference type="NCBI Taxonomy" id="1544719"/>
    <lineage>
        <taxon>Archaea</taxon>
        <taxon>Methanobacteriati</taxon>
        <taxon>Methanobacteriota</taxon>
        <taxon>Stenosarchaea group</taxon>
        <taxon>Halobacteria</taxon>
        <taxon>Halobacteriales</taxon>
        <taxon>Haloferacaceae</taxon>
        <taxon>Haloferax</taxon>
    </lineage>
</organism>
<name>A0A2P4NRG4_9EURY</name>
<dbReference type="PANTHER" id="PTHR30349">
    <property type="entry name" value="PHAGE INTEGRASE-RELATED"/>
    <property type="match status" value="1"/>
</dbReference>
<dbReference type="CDD" id="cd00397">
    <property type="entry name" value="DNA_BRE_C"/>
    <property type="match status" value="1"/>
</dbReference>
<evidence type="ECO:0000256" key="4">
    <source>
        <dbReference type="PROSITE-ProRule" id="PRU01248"/>
    </source>
</evidence>
<dbReference type="InterPro" id="IPR002104">
    <property type="entry name" value="Integrase_catalytic"/>
</dbReference>
<dbReference type="GO" id="GO:0006310">
    <property type="term" value="P:DNA recombination"/>
    <property type="evidence" value="ECO:0007669"/>
    <property type="project" value="UniProtKB-KW"/>
</dbReference>
<dbReference type="Pfam" id="PF02899">
    <property type="entry name" value="Phage_int_SAM_1"/>
    <property type="match status" value="1"/>
</dbReference>
<dbReference type="Gene3D" id="1.10.150.130">
    <property type="match status" value="1"/>
</dbReference>
<evidence type="ECO:0000259" key="5">
    <source>
        <dbReference type="PROSITE" id="PS51898"/>
    </source>
</evidence>
<evidence type="ECO:0000256" key="2">
    <source>
        <dbReference type="ARBA" id="ARBA00023125"/>
    </source>
</evidence>
<dbReference type="InterPro" id="IPR010998">
    <property type="entry name" value="Integrase_recombinase_N"/>
</dbReference>
<keyword evidence="3" id="KW-0233">DNA recombination</keyword>
<dbReference type="InterPro" id="IPR013762">
    <property type="entry name" value="Integrase-like_cat_sf"/>
</dbReference>
<dbReference type="SUPFAM" id="SSF56349">
    <property type="entry name" value="DNA breaking-rejoining enzymes"/>
    <property type="match status" value="1"/>
</dbReference>